<name>A0A0C3DPD7_OIDMZ</name>
<reference evidence="2 3" key="1">
    <citation type="submission" date="2014-04" db="EMBL/GenBank/DDBJ databases">
        <authorList>
            <consortium name="DOE Joint Genome Institute"/>
            <person name="Kuo A."/>
            <person name="Martino E."/>
            <person name="Perotto S."/>
            <person name="Kohler A."/>
            <person name="Nagy L.G."/>
            <person name="Floudas D."/>
            <person name="Copeland A."/>
            <person name="Barry K.W."/>
            <person name="Cichocki N."/>
            <person name="Veneault-Fourrey C."/>
            <person name="LaButti K."/>
            <person name="Lindquist E.A."/>
            <person name="Lipzen A."/>
            <person name="Lundell T."/>
            <person name="Morin E."/>
            <person name="Murat C."/>
            <person name="Sun H."/>
            <person name="Tunlid A."/>
            <person name="Henrissat B."/>
            <person name="Grigoriev I.V."/>
            <person name="Hibbett D.S."/>
            <person name="Martin F."/>
            <person name="Nordberg H.P."/>
            <person name="Cantor M.N."/>
            <person name="Hua S.X."/>
        </authorList>
    </citation>
    <scope>NUCLEOTIDE SEQUENCE [LARGE SCALE GENOMIC DNA]</scope>
    <source>
        <strain evidence="2 3">Zn</strain>
    </source>
</reference>
<protein>
    <submittedName>
        <fullName evidence="2">Uncharacterized protein</fullName>
    </submittedName>
</protein>
<feature type="compositionally biased region" description="Basic and acidic residues" evidence="1">
    <location>
        <begin position="1"/>
        <end position="17"/>
    </location>
</feature>
<evidence type="ECO:0000313" key="3">
    <source>
        <dbReference type="Proteomes" id="UP000054321"/>
    </source>
</evidence>
<proteinExistence type="predicted"/>
<dbReference type="HOGENOM" id="CLU_1708568_0_0_1"/>
<dbReference type="InParanoid" id="A0A0C3DPD7"/>
<dbReference type="Proteomes" id="UP000054321">
    <property type="component" value="Unassembled WGS sequence"/>
</dbReference>
<feature type="region of interest" description="Disordered" evidence="1">
    <location>
        <begin position="1"/>
        <end position="50"/>
    </location>
</feature>
<gene>
    <name evidence="2" type="ORF">OIDMADRAFT_18105</name>
</gene>
<organism evidence="2 3">
    <name type="scientific">Oidiodendron maius (strain Zn)</name>
    <dbReference type="NCBI Taxonomy" id="913774"/>
    <lineage>
        <taxon>Eukaryota</taxon>
        <taxon>Fungi</taxon>
        <taxon>Dikarya</taxon>
        <taxon>Ascomycota</taxon>
        <taxon>Pezizomycotina</taxon>
        <taxon>Leotiomycetes</taxon>
        <taxon>Leotiomycetes incertae sedis</taxon>
        <taxon>Myxotrichaceae</taxon>
        <taxon>Oidiodendron</taxon>
    </lineage>
</organism>
<dbReference type="AlphaFoldDB" id="A0A0C3DPD7"/>
<evidence type="ECO:0000313" key="2">
    <source>
        <dbReference type="EMBL" id="KIN03923.1"/>
    </source>
</evidence>
<keyword evidence="3" id="KW-1185">Reference proteome</keyword>
<dbReference type="OrthoDB" id="3564887at2759"/>
<evidence type="ECO:0000256" key="1">
    <source>
        <dbReference type="SAM" id="MobiDB-lite"/>
    </source>
</evidence>
<reference evidence="3" key="2">
    <citation type="submission" date="2015-01" db="EMBL/GenBank/DDBJ databases">
        <title>Evolutionary Origins and Diversification of the Mycorrhizal Mutualists.</title>
        <authorList>
            <consortium name="DOE Joint Genome Institute"/>
            <consortium name="Mycorrhizal Genomics Consortium"/>
            <person name="Kohler A."/>
            <person name="Kuo A."/>
            <person name="Nagy L.G."/>
            <person name="Floudas D."/>
            <person name="Copeland A."/>
            <person name="Barry K.W."/>
            <person name="Cichocki N."/>
            <person name="Veneault-Fourrey C."/>
            <person name="LaButti K."/>
            <person name="Lindquist E.A."/>
            <person name="Lipzen A."/>
            <person name="Lundell T."/>
            <person name="Morin E."/>
            <person name="Murat C."/>
            <person name="Riley R."/>
            <person name="Ohm R."/>
            <person name="Sun H."/>
            <person name="Tunlid A."/>
            <person name="Henrissat B."/>
            <person name="Grigoriev I.V."/>
            <person name="Hibbett D.S."/>
            <person name="Martin F."/>
        </authorList>
    </citation>
    <scope>NUCLEOTIDE SEQUENCE [LARGE SCALE GENOMIC DNA]</scope>
    <source>
        <strain evidence="3">Zn</strain>
    </source>
</reference>
<accession>A0A0C3DPD7</accession>
<dbReference type="EMBL" id="KN832873">
    <property type="protein sequence ID" value="KIN03923.1"/>
    <property type="molecule type" value="Genomic_DNA"/>
</dbReference>
<sequence length="154" mass="17990">MYHLDEDPMLPQDREMWQIEWDDNDSESLPSSQPRSLCESENTDKLTSDLASKEDLLAEFDVESEEKDFLIEMLGVAPKDEVEMLQKARETKPDTVKLVEDFAKSHAIYEQREGEIDEEAVVQFQRDVYDFARATRMKRKKAKMDARRAVAAWI</sequence>
<feature type="non-terminal residue" evidence="2">
    <location>
        <position position="154"/>
    </location>
</feature>